<dbReference type="Proteomes" id="UP000756860">
    <property type="component" value="Unassembled WGS sequence"/>
</dbReference>
<organism evidence="2 3">
    <name type="scientific">Geomobilimonas luticola</name>
    <dbReference type="NCBI Taxonomy" id="1114878"/>
    <lineage>
        <taxon>Bacteria</taxon>
        <taxon>Pseudomonadati</taxon>
        <taxon>Thermodesulfobacteriota</taxon>
        <taxon>Desulfuromonadia</taxon>
        <taxon>Geobacterales</taxon>
        <taxon>Geobacteraceae</taxon>
        <taxon>Geomobilimonas</taxon>
    </lineage>
</organism>
<evidence type="ECO:0000313" key="2">
    <source>
        <dbReference type="EMBL" id="MBT0652482.1"/>
    </source>
</evidence>
<evidence type="ECO:0000313" key="3">
    <source>
        <dbReference type="Proteomes" id="UP000756860"/>
    </source>
</evidence>
<dbReference type="RefSeq" id="WP_214174424.1">
    <property type="nucleotide sequence ID" value="NZ_JAHCVK010000001.1"/>
</dbReference>
<name>A0ABS5SEQ1_9BACT</name>
<keyword evidence="1" id="KW-1133">Transmembrane helix</keyword>
<sequence length="59" mass="6120">MNHIIIHTVKQAKRLTITVIGFTILAIGIAMVVLAGPAVVVIPIGLALLATDSSGRKCV</sequence>
<evidence type="ECO:0000256" key="1">
    <source>
        <dbReference type="SAM" id="Phobius"/>
    </source>
</evidence>
<keyword evidence="1" id="KW-0472">Membrane</keyword>
<keyword evidence="3" id="KW-1185">Reference proteome</keyword>
<accession>A0ABS5SEQ1</accession>
<keyword evidence="1" id="KW-0812">Transmembrane</keyword>
<dbReference type="EMBL" id="JAHCVK010000001">
    <property type="protein sequence ID" value="MBT0652482.1"/>
    <property type="molecule type" value="Genomic_DNA"/>
</dbReference>
<protein>
    <submittedName>
        <fullName evidence="2">PGPGW domain-containing protein</fullName>
    </submittedName>
</protein>
<proteinExistence type="predicted"/>
<feature type="transmembrane region" description="Helical" evidence="1">
    <location>
        <begin position="20"/>
        <end position="49"/>
    </location>
</feature>
<dbReference type="Pfam" id="PF09656">
    <property type="entry name" value="PGPGW"/>
    <property type="match status" value="1"/>
</dbReference>
<dbReference type="InterPro" id="IPR019099">
    <property type="entry name" value="Uncharacterised_PGPGW_TM"/>
</dbReference>
<gene>
    <name evidence="2" type="ORF">KI810_05405</name>
</gene>
<comment type="caution">
    <text evidence="2">The sequence shown here is derived from an EMBL/GenBank/DDBJ whole genome shotgun (WGS) entry which is preliminary data.</text>
</comment>
<reference evidence="2 3" key="1">
    <citation type="submission" date="2021-05" db="EMBL/GenBank/DDBJ databases">
        <title>The draft genome of Geobacter luticola JCM 17780.</title>
        <authorList>
            <person name="Xu Z."/>
            <person name="Masuda Y."/>
            <person name="Itoh H."/>
            <person name="Senoo K."/>
        </authorList>
    </citation>
    <scope>NUCLEOTIDE SEQUENCE [LARGE SCALE GENOMIC DNA]</scope>
    <source>
        <strain evidence="2 3">JCM 17780</strain>
    </source>
</reference>